<evidence type="ECO:0000313" key="1">
    <source>
        <dbReference type="EMBL" id="MFC0268539.1"/>
    </source>
</evidence>
<evidence type="ECO:0000313" key="2">
    <source>
        <dbReference type="Proteomes" id="UP001589814"/>
    </source>
</evidence>
<protein>
    <recommendedName>
        <fullName evidence="3">DRBM domain-containing protein</fullName>
    </recommendedName>
</protein>
<dbReference type="EMBL" id="JBHLVX010000043">
    <property type="protein sequence ID" value="MFC0268539.1"/>
    <property type="molecule type" value="Genomic_DNA"/>
</dbReference>
<evidence type="ECO:0008006" key="3">
    <source>
        <dbReference type="Google" id="ProtNLM"/>
    </source>
</evidence>
<keyword evidence="2" id="KW-1185">Reference proteome</keyword>
<dbReference type="RefSeq" id="WP_019950147.1">
    <property type="nucleotide sequence ID" value="NZ_JBHLVX010000043.1"/>
</dbReference>
<reference evidence="1 2" key="1">
    <citation type="submission" date="2024-09" db="EMBL/GenBank/DDBJ databases">
        <authorList>
            <person name="Sun Q."/>
            <person name="Mori K."/>
        </authorList>
    </citation>
    <scope>NUCLEOTIDE SEQUENCE [LARGE SCALE GENOMIC DNA]</scope>
    <source>
        <strain evidence="1 2">CCM 7415</strain>
    </source>
</reference>
<name>A0ABV6G5L2_9GAMM</name>
<organism evidence="1 2">
    <name type="scientific">Kushneria aurantia</name>
    <dbReference type="NCBI Taxonomy" id="504092"/>
    <lineage>
        <taxon>Bacteria</taxon>
        <taxon>Pseudomonadati</taxon>
        <taxon>Pseudomonadota</taxon>
        <taxon>Gammaproteobacteria</taxon>
        <taxon>Oceanospirillales</taxon>
        <taxon>Halomonadaceae</taxon>
        <taxon>Kushneria</taxon>
    </lineage>
</organism>
<dbReference type="Proteomes" id="UP001589814">
    <property type="component" value="Unassembled WGS sequence"/>
</dbReference>
<proteinExistence type="predicted"/>
<sequence>MNNETYTNEYEGREYTVFVQEIRHPSGEASAWKVSCRVQNRNGEWLPEREEREKGASSKQEAIRIGETLAKVLIDSQR</sequence>
<gene>
    <name evidence="1" type="ORF">ACFFHW_11210</name>
</gene>
<accession>A0ABV6G5L2</accession>
<comment type="caution">
    <text evidence="1">The sequence shown here is derived from an EMBL/GenBank/DDBJ whole genome shotgun (WGS) entry which is preliminary data.</text>
</comment>